<comment type="caution">
    <text evidence="8">Lacks conserved residue(s) required for the propagation of feature annotation.</text>
</comment>
<protein>
    <recommendedName>
        <fullName evidence="2">Mitochondrial transcription factor 1</fullName>
    </recommendedName>
</protein>
<dbReference type="PANTHER" id="PTHR11727:SF17">
    <property type="entry name" value="DIMETHYLADENOSINE TRANSFERASE 1, MITOCHONDRIAL"/>
    <property type="match status" value="1"/>
</dbReference>
<dbReference type="PIRSF" id="PIRSF011649">
    <property type="entry name" value="MtTFB"/>
    <property type="match status" value="1"/>
</dbReference>
<dbReference type="InterPro" id="IPR001737">
    <property type="entry name" value="KsgA/Erm"/>
</dbReference>
<dbReference type="GO" id="GO:0000179">
    <property type="term" value="F:rRNA (adenine-N6,N6-)-dimethyltransferase activity"/>
    <property type="evidence" value="ECO:0007669"/>
    <property type="project" value="UniProtKB-UniRule"/>
</dbReference>
<gene>
    <name evidence="9" type="ORF">LAFE_0E06634G</name>
</gene>
<comment type="function">
    <text evidence="7">Mitochondrial transcription factor that confers selective promoter recognition on the core subunit of the yeast mitochondrial RNA polymerase. Interacts with DNA in a non-specific manner.</text>
</comment>
<evidence type="ECO:0000256" key="7">
    <source>
        <dbReference type="ARBA" id="ARBA00024915"/>
    </source>
</evidence>
<name>A0A1G4MD24_LACFM</name>
<keyword evidence="5 8" id="KW-0949">S-adenosyl-L-methionine</keyword>
<proteinExistence type="inferred from homology"/>
<feature type="binding site" evidence="8">
    <location>
        <position position="23"/>
    </location>
    <ligand>
        <name>S-adenosyl-L-methionine</name>
        <dbReference type="ChEBI" id="CHEBI:59789"/>
    </ligand>
</feature>
<dbReference type="OrthoDB" id="16079at2759"/>
<dbReference type="Pfam" id="PF00398">
    <property type="entry name" value="RrnaAD"/>
    <property type="match status" value="1"/>
</dbReference>
<feature type="binding site" evidence="8">
    <location>
        <position position="101"/>
    </location>
    <ligand>
        <name>S-adenosyl-L-methionine</name>
        <dbReference type="ChEBI" id="CHEBI:59789"/>
    </ligand>
</feature>
<dbReference type="GO" id="GO:0006391">
    <property type="term" value="P:transcription initiation at mitochondrial promoter"/>
    <property type="evidence" value="ECO:0007669"/>
    <property type="project" value="InterPro"/>
</dbReference>
<comment type="similarity">
    <text evidence="8">Belongs to the class I-like SAM-binding methyltransferase superfamily. rRNA adenine N(6)-methyltransferase family.</text>
</comment>
<evidence type="ECO:0000313" key="9">
    <source>
        <dbReference type="EMBL" id="SCW01759.1"/>
    </source>
</evidence>
<evidence type="ECO:0000256" key="4">
    <source>
        <dbReference type="ARBA" id="ARBA00022679"/>
    </source>
</evidence>
<dbReference type="InterPro" id="IPR029063">
    <property type="entry name" value="SAM-dependent_MTases_sf"/>
</dbReference>
<dbReference type="Gene3D" id="1.10.8.100">
    <property type="entry name" value="Ribosomal RNA adenine dimethylase-like, domain 2"/>
    <property type="match status" value="1"/>
</dbReference>
<dbReference type="PROSITE" id="PS51689">
    <property type="entry name" value="SAM_RNA_A_N6_MT"/>
    <property type="match status" value="1"/>
</dbReference>
<evidence type="ECO:0000256" key="5">
    <source>
        <dbReference type="ARBA" id="ARBA00022691"/>
    </source>
</evidence>
<keyword evidence="10" id="KW-1185">Reference proteome</keyword>
<dbReference type="InterPro" id="IPR016586">
    <property type="entry name" value="Mtf1"/>
</dbReference>
<dbReference type="OMA" id="WDYVTKH"/>
<dbReference type="PANTHER" id="PTHR11727">
    <property type="entry name" value="DIMETHYLADENOSINE TRANSFERASE"/>
    <property type="match status" value="1"/>
</dbReference>
<sequence length="338" mass="39339">MAIRIPTAKELRSIKHYYGFKYLLNSQTHESIFQKLQIEAKYKDLSKLKVLDLYPGPSNHSALFVNLFKPAQYMLMDSRPDFLRHIESFTKGTSLQFYKHDPYEWKSYIDLIEKDKLFIPSIKPRDLVHDECLVIANLTGMIGEGLFMQWLACIGNKNWLQKYGRIRMLVWVPESTAIKVLAKPGEQIRSKCSVVADTFTDTRLIATTNSTSLRKFNSKILEKHEPILFPTEDIWLTGGKPISLLEVTPKEHNVDLDNWDYVTKHLLILKSTPLLEALDSLGHGAKDYFTGKLDREFLKKTAKDLDTEEFLYLTNLFDKWPFKPDIYMDFIDVFQDND</sequence>
<accession>A0A1G4MD24</accession>
<evidence type="ECO:0000256" key="6">
    <source>
        <dbReference type="ARBA" id="ARBA00022884"/>
    </source>
</evidence>
<dbReference type="GO" id="GO:0034245">
    <property type="term" value="C:mitochondrial DNA-directed RNA polymerase complex"/>
    <property type="evidence" value="ECO:0007669"/>
    <property type="project" value="TreeGrafter"/>
</dbReference>
<evidence type="ECO:0000256" key="1">
    <source>
        <dbReference type="ARBA" id="ARBA00004173"/>
    </source>
</evidence>
<evidence type="ECO:0000256" key="8">
    <source>
        <dbReference type="PROSITE-ProRule" id="PRU01026"/>
    </source>
</evidence>
<feature type="binding site" evidence="8">
    <location>
        <position position="21"/>
    </location>
    <ligand>
        <name>S-adenosyl-L-methionine</name>
        <dbReference type="ChEBI" id="CHEBI:59789"/>
    </ligand>
</feature>
<keyword evidence="4 8" id="KW-0808">Transferase</keyword>
<organism evidence="9 10">
    <name type="scientific">Lachancea fermentati</name>
    <name type="common">Zygosaccharomyces fermentati</name>
    <dbReference type="NCBI Taxonomy" id="4955"/>
    <lineage>
        <taxon>Eukaryota</taxon>
        <taxon>Fungi</taxon>
        <taxon>Dikarya</taxon>
        <taxon>Ascomycota</taxon>
        <taxon>Saccharomycotina</taxon>
        <taxon>Saccharomycetes</taxon>
        <taxon>Saccharomycetales</taxon>
        <taxon>Saccharomycetaceae</taxon>
        <taxon>Lachancea</taxon>
    </lineage>
</organism>
<comment type="subcellular location">
    <subcellularLocation>
        <location evidence="1">Mitochondrion</location>
    </subcellularLocation>
</comment>
<dbReference type="Gene3D" id="3.40.50.150">
    <property type="entry name" value="Vaccinia Virus protein VP39"/>
    <property type="match status" value="1"/>
</dbReference>
<dbReference type="InterPro" id="IPR023165">
    <property type="entry name" value="rRNA_Ade_diMease-like_C"/>
</dbReference>
<feature type="binding site" evidence="8">
    <location>
        <position position="77"/>
    </location>
    <ligand>
        <name>S-adenosyl-L-methionine</name>
        <dbReference type="ChEBI" id="CHEBI:59789"/>
    </ligand>
</feature>
<dbReference type="GO" id="GO:0003723">
    <property type="term" value="F:RNA binding"/>
    <property type="evidence" value="ECO:0007669"/>
    <property type="project" value="UniProtKB-UniRule"/>
</dbReference>
<dbReference type="STRING" id="4955.A0A1G4MD24"/>
<feature type="binding site" evidence="8">
    <location>
        <position position="137"/>
    </location>
    <ligand>
        <name>S-adenosyl-L-methionine</name>
        <dbReference type="ChEBI" id="CHEBI:59789"/>
    </ligand>
</feature>
<dbReference type="GO" id="GO:0005759">
    <property type="term" value="C:mitochondrial matrix"/>
    <property type="evidence" value="ECO:0007669"/>
    <property type="project" value="TreeGrafter"/>
</dbReference>
<dbReference type="SUPFAM" id="SSF53335">
    <property type="entry name" value="S-adenosyl-L-methionine-dependent methyltransferases"/>
    <property type="match status" value="1"/>
</dbReference>
<dbReference type="GO" id="GO:0034246">
    <property type="term" value="F:mitochondrial transcription factor activity"/>
    <property type="evidence" value="ECO:0007669"/>
    <property type="project" value="InterPro"/>
</dbReference>
<keyword evidence="3 8" id="KW-0489">Methyltransferase</keyword>
<evidence type="ECO:0000313" key="10">
    <source>
        <dbReference type="Proteomes" id="UP000190831"/>
    </source>
</evidence>
<reference evidence="10" key="1">
    <citation type="submission" date="2016-03" db="EMBL/GenBank/DDBJ databases">
        <authorList>
            <person name="Devillers H."/>
        </authorList>
    </citation>
    <scope>NUCLEOTIDE SEQUENCE [LARGE SCALE GENOMIC DNA]</scope>
</reference>
<evidence type="ECO:0000256" key="2">
    <source>
        <dbReference type="ARBA" id="ARBA00013836"/>
    </source>
</evidence>
<keyword evidence="6 8" id="KW-0694">RNA-binding</keyword>
<dbReference type="AlphaFoldDB" id="A0A1G4MD24"/>
<dbReference type="Proteomes" id="UP000190831">
    <property type="component" value="Chromosome E"/>
</dbReference>
<evidence type="ECO:0000256" key="3">
    <source>
        <dbReference type="ARBA" id="ARBA00022603"/>
    </source>
</evidence>
<dbReference type="EMBL" id="LT598488">
    <property type="protein sequence ID" value="SCW01759.1"/>
    <property type="molecule type" value="Genomic_DNA"/>
</dbReference>